<name>A0A4Y2FP07_ARAVE</name>
<dbReference type="Pfam" id="PF00086">
    <property type="entry name" value="Thyroglobulin_1"/>
    <property type="match status" value="1"/>
</dbReference>
<gene>
    <name evidence="4" type="ORF">AVEN_21104_1</name>
</gene>
<keyword evidence="5" id="KW-1185">Reference proteome</keyword>
<dbReference type="EMBL" id="BGPR01000960">
    <property type="protein sequence ID" value="GBM41374.1"/>
    <property type="molecule type" value="Genomic_DNA"/>
</dbReference>
<evidence type="ECO:0000313" key="5">
    <source>
        <dbReference type="Proteomes" id="UP000499080"/>
    </source>
</evidence>
<dbReference type="InterPro" id="IPR036857">
    <property type="entry name" value="Thyroglobulin_1_sf"/>
</dbReference>
<feature type="domain" description="Thyroglobulin type-1" evidence="3">
    <location>
        <begin position="40"/>
        <end position="104"/>
    </location>
</feature>
<feature type="disulfide bond" evidence="2">
    <location>
        <begin position="43"/>
        <end position="62"/>
    </location>
</feature>
<dbReference type="CDD" id="cd00191">
    <property type="entry name" value="TY"/>
    <property type="match status" value="1"/>
</dbReference>
<comment type="caution">
    <text evidence="2">Lacks conserved residue(s) required for the propagation of feature annotation.</text>
</comment>
<dbReference type="AlphaFoldDB" id="A0A4Y2FP07"/>
<dbReference type="SUPFAM" id="SSF57610">
    <property type="entry name" value="Thyroglobulin type-1 domain"/>
    <property type="match status" value="1"/>
</dbReference>
<dbReference type="Proteomes" id="UP000499080">
    <property type="component" value="Unassembled WGS sequence"/>
</dbReference>
<sequence length="104" mass="11510">MFNIYVNNIPSPRNCQTRLCLFVDDTTIMSTGASNKIMEDLNCYLDQLTQSDGAIGIYIPICNEDGTYAPMQCDVCQGHSWCSDEKGNNVSEPIQGSPQYEGLC</sequence>
<dbReference type="Gene3D" id="4.10.800.10">
    <property type="entry name" value="Thyroglobulin type-1"/>
    <property type="match status" value="1"/>
</dbReference>
<dbReference type="PROSITE" id="PS01035">
    <property type="entry name" value="PTS_EIIB_TYPE_1_CYS"/>
    <property type="match status" value="1"/>
</dbReference>
<dbReference type="InterPro" id="IPR000716">
    <property type="entry name" value="Thyroglobulin_1"/>
</dbReference>
<organism evidence="4 5">
    <name type="scientific">Araneus ventricosus</name>
    <name type="common">Orbweaver spider</name>
    <name type="synonym">Epeira ventricosa</name>
    <dbReference type="NCBI Taxonomy" id="182803"/>
    <lineage>
        <taxon>Eukaryota</taxon>
        <taxon>Metazoa</taxon>
        <taxon>Ecdysozoa</taxon>
        <taxon>Arthropoda</taxon>
        <taxon>Chelicerata</taxon>
        <taxon>Arachnida</taxon>
        <taxon>Araneae</taxon>
        <taxon>Araneomorphae</taxon>
        <taxon>Entelegynae</taxon>
        <taxon>Araneoidea</taxon>
        <taxon>Araneidae</taxon>
        <taxon>Araneus</taxon>
    </lineage>
</organism>
<dbReference type="PROSITE" id="PS51162">
    <property type="entry name" value="THYROGLOBULIN_1_2"/>
    <property type="match status" value="1"/>
</dbReference>
<accession>A0A4Y2FP07</accession>
<proteinExistence type="predicted"/>
<evidence type="ECO:0000256" key="2">
    <source>
        <dbReference type="PROSITE-ProRule" id="PRU00500"/>
    </source>
</evidence>
<evidence type="ECO:0000256" key="1">
    <source>
        <dbReference type="ARBA" id="ARBA00023157"/>
    </source>
</evidence>
<comment type="caution">
    <text evidence="4">The sequence shown here is derived from an EMBL/GenBank/DDBJ whole genome shotgun (WGS) entry which is preliminary data.</text>
</comment>
<reference evidence="4 5" key="1">
    <citation type="journal article" date="2019" name="Sci. Rep.">
        <title>Orb-weaving spider Araneus ventricosus genome elucidates the spidroin gene catalogue.</title>
        <authorList>
            <person name="Kono N."/>
            <person name="Nakamura H."/>
            <person name="Ohtoshi R."/>
            <person name="Moran D.A.P."/>
            <person name="Shinohara A."/>
            <person name="Yoshida Y."/>
            <person name="Fujiwara M."/>
            <person name="Mori M."/>
            <person name="Tomita M."/>
            <person name="Arakawa K."/>
        </authorList>
    </citation>
    <scope>NUCLEOTIDE SEQUENCE [LARGE SCALE GENOMIC DNA]</scope>
</reference>
<evidence type="ECO:0000259" key="3">
    <source>
        <dbReference type="PROSITE" id="PS51162"/>
    </source>
</evidence>
<dbReference type="OrthoDB" id="416454at2759"/>
<keyword evidence="1 2" id="KW-1015">Disulfide bond</keyword>
<evidence type="ECO:0000313" key="4">
    <source>
        <dbReference type="EMBL" id="GBM41374.1"/>
    </source>
</evidence>
<protein>
    <recommendedName>
        <fullName evidence="3">Thyroglobulin type-1 domain-containing protein</fullName>
    </recommendedName>
</protein>
<dbReference type="GO" id="GO:0008982">
    <property type="term" value="F:protein-N(PI)-phosphohistidine-sugar phosphotransferase activity"/>
    <property type="evidence" value="ECO:0007669"/>
    <property type="project" value="InterPro"/>
</dbReference>
<dbReference type="InterPro" id="IPR018113">
    <property type="entry name" value="PTrfase_EIIB_Cys"/>
</dbReference>